<comment type="caution">
    <text evidence="1">The sequence shown here is derived from an EMBL/GenBank/DDBJ whole genome shotgun (WGS) entry which is preliminary data.</text>
</comment>
<gene>
    <name evidence="1" type="ORF">A3860_38230</name>
</gene>
<name>A0A1V9FLJ6_9BACT</name>
<reference evidence="1 2" key="1">
    <citation type="submission" date="2016-03" db="EMBL/GenBank/DDBJ databases">
        <title>Niastella vici sp. nov., isolated from farmland soil.</title>
        <authorList>
            <person name="Chen L."/>
            <person name="Wang D."/>
            <person name="Yang S."/>
            <person name="Wang G."/>
        </authorList>
    </citation>
    <scope>NUCLEOTIDE SEQUENCE [LARGE SCALE GENOMIC DNA]</scope>
    <source>
        <strain evidence="1 2">DJ57</strain>
    </source>
</reference>
<evidence type="ECO:0000313" key="2">
    <source>
        <dbReference type="Proteomes" id="UP000192796"/>
    </source>
</evidence>
<sequence length="107" mass="12311">MERFQKPSSLIAITLLLAGIISTLAFTHRSINKKPRTDWTDYYWFNSSGTYLRQNIVDDEIQLTGYDEFQYAPYTVRERGYTPAGVIGDPPVPILPFLPAKRLYSHP</sequence>
<evidence type="ECO:0000313" key="1">
    <source>
        <dbReference type="EMBL" id="OQP59222.1"/>
    </source>
</evidence>
<keyword evidence="2" id="KW-1185">Reference proteome</keyword>
<accession>A0A1V9FLJ6</accession>
<proteinExistence type="predicted"/>
<dbReference type="Proteomes" id="UP000192796">
    <property type="component" value="Unassembled WGS sequence"/>
</dbReference>
<dbReference type="AlphaFoldDB" id="A0A1V9FLJ6"/>
<dbReference type="EMBL" id="LVYD01000084">
    <property type="protein sequence ID" value="OQP59222.1"/>
    <property type="molecule type" value="Genomic_DNA"/>
</dbReference>
<protein>
    <submittedName>
        <fullName evidence="1">Uncharacterized protein</fullName>
    </submittedName>
</protein>
<dbReference type="OrthoDB" id="9861893at2"/>
<dbReference type="RefSeq" id="WP_081154860.1">
    <property type="nucleotide sequence ID" value="NZ_LVYD01000084.1"/>
</dbReference>
<organism evidence="1 2">
    <name type="scientific">Niastella vici</name>
    <dbReference type="NCBI Taxonomy" id="1703345"/>
    <lineage>
        <taxon>Bacteria</taxon>
        <taxon>Pseudomonadati</taxon>
        <taxon>Bacteroidota</taxon>
        <taxon>Chitinophagia</taxon>
        <taxon>Chitinophagales</taxon>
        <taxon>Chitinophagaceae</taxon>
        <taxon>Niastella</taxon>
    </lineage>
</organism>